<dbReference type="EMBL" id="FWWU01000011">
    <property type="protein sequence ID" value="SMB97387.1"/>
    <property type="molecule type" value="Genomic_DNA"/>
</dbReference>
<gene>
    <name evidence="1" type="ORF">SAMN00790413_05915</name>
</gene>
<evidence type="ECO:0000313" key="1">
    <source>
        <dbReference type="EMBL" id="SMB97387.1"/>
    </source>
</evidence>
<evidence type="ECO:0000313" key="2">
    <source>
        <dbReference type="Proteomes" id="UP000192582"/>
    </source>
</evidence>
<name>A0A1W1VVI3_9DEIO</name>
<keyword evidence="2" id="KW-1185">Reference proteome</keyword>
<proteinExistence type="predicted"/>
<dbReference type="AlphaFoldDB" id="A0A1W1VVI3"/>
<reference evidence="1 2" key="1">
    <citation type="submission" date="2017-04" db="EMBL/GenBank/DDBJ databases">
        <authorList>
            <person name="Afonso C.L."/>
            <person name="Miller P.J."/>
            <person name="Scott M.A."/>
            <person name="Spackman E."/>
            <person name="Goraichik I."/>
            <person name="Dimitrov K.M."/>
            <person name="Suarez D.L."/>
            <person name="Swayne D.E."/>
        </authorList>
    </citation>
    <scope>NUCLEOTIDE SEQUENCE [LARGE SCALE GENOMIC DNA]</scope>
    <source>
        <strain evidence="1 2">KR-140</strain>
    </source>
</reference>
<organism evidence="1 2">
    <name type="scientific">Deinococcus hopiensis KR-140</name>
    <dbReference type="NCBI Taxonomy" id="695939"/>
    <lineage>
        <taxon>Bacteria</taxon>
        <taxon>Thermotogati</taxon>
        <taxon>Deinococcota</taxon>
        <taxon>Deinococci</taxon>
        <taxon>Deinococcales</taxon>
        <taxon>Deinococcaceae</taxon>
        <taxon>Deinococcus</taxon>
    </lineage>
</organism>
<protein>
    <submittedName>
        <fullName evidence="1">Uncharacterized protein</fullName>
    </submittedName>
</protein>
<accession>A0A1W1VVI3</accession>
<sequence>MTSRQPTSVGLPEALQAWVDMASFHPNGGFPEHAWGLVWREAGSGIRRTGTFGGPLPYESELLAVQFAAQHLAQLHGAGTVRLHCDDLRTVRRIGGLTTEEDANVPTLRMALTRWGIELVHGDRETTPARAAHQQARFTLAALSRFPGATRLMRNEAETELPRLLQAVARSIEVEHSRFHRGGLMVQVSLDGGGCASEARETVRLSVQKGDRGTVSLWSGPLDEAPELVRKIVDELSAAERERVQERFGRESSPTTPEQLRTALGRLLQDHGVDGLPTGQVSQLLKGVEAATLQRLAAAWPEVEVYLVGSKPWVRLRRGQNPEP</sequence>
<dbReference type="Proteomes" id="UP000192582">
    <property type="component" value="Unassembled WGS sequence"/>
</dbReference>